<proteinExistence type="predicted"/>
<keyword evidence="3" id="KW-1185">Reference proteome</keyword>
<organism evidence="2 3">
    <name type="scientific">Platysternon megacephalum</name>
    <name type="common">big-headed turtle</name>
    <dbReference type="NCBI Taxonomy" id="55544"/>
    <lineage>
        <taxon>Eukaryota</taxon>
        <taxon>Metazoa</taxon>
        <taxon>Chordata</taxon>
        <taxon>Craniata</taxon>
        <taxon>Vertebrata</taxon>
        <taxon>Euteleostomi</taxon>
        <taxon>Archelosauria</taxon>
        <taxon>Testudinata</taxon>
        <taxon>Testudines</taxon>
        <taxon>Cryptodira</taxon>
        <taxon>Durocryptodira</taxon>
        <taxon>Testudinoidea</taxon>
        <taxon>Platysternidae</taxon>
        <taxon>Platysternon</taxon>
    </lineage>
</organism>
<evidence type="ECO:0000256" key="1">
    <source>
        <dbReference type="SAM" id="MobiDB-lite"/>
    </source>
</evidence>
<reference evidence="2 3" key="2">
    <citation type="submission" date="2019-04" db="EMBL/GenBank/DDBJ databases">
        <title>The genome sequence of big-headed turtle.</title>
        <authorList>
            <person name="Gong S."/>
        </authorList>
    </citation>
    <scope>NUCLEOTIDE SEQUENCE [LARGE SCALE GENOMIC DNA]</scope>
    <source>
        <strain evidence="2">DO16091913</strain>
        <tissue evidence="2">Muscle</tissue>
    </source>
</reference>
<evidence type="ECO:0000313" key="2">
    <source>
        <dbReference type="EMBL" id="TFK03678.1"/>
    </source>
</evidence>
<feature type="compositionally biased region" description="Polar residues" evidence="1">
    <location>
        <begin position="69"/>
        <end position="80"/>
    </location>
</feature>
<name>A0A4D9E5W7_9SAUR</name>
<gene>
    <name evidence="2" type="ORF">DR999_PMT13907</name>
</gene>
<evidence type="ECO:0000313" key="3">
    <source>
        <dbReference type="Proteomes" id="UP000297703"/>
    </source>
</evidence>
<comment type="caution">
    <text evidence="2">The sequence shown here is derived from an EMBL/GenBank/DDBJ whole genome shotgun (WGS) entry which is preliminary data.</text>
</comment>
<protein>
    <submittedName>
        <fullName evidence="2">Synapse differentiation-inducing protein 1</fullName>
    </submittedName>
</protein>
<sequence>MRVLQHSNNTQETTVLFFVLFSIVCPHSDLLEYLSSILLMTLPGEVRPGATNAPWESSSPSIRNRRSHSGASSVPPHSSIPATLSLELPVQDWCFETMGGVK</sequence>
<dbReference type="EMBL" id="QXTE01000154">
    <property type="protein sequence ID" value="TFK03678.1"/>
    <property type="molecule type" value="Genomic_DNA"/>
</dbReference>
<dbReference type="Proteomes" id="UP000297703">
    <property type="component" value="Unassembled WGS sequence"/>
</dbReference>
<reference evidence="2 3" key="1">
    <citation type="submission" date="2019-04" db="EMBL/GenBank/DDBJ databases">
        <title>Draft genome of the big-headed turtle Platysternon megacephalum.</title>
        <authorList>
            <person name="Gong S."/>
        </authorList>
    </citation>
    <scope>NUCLEOTIDE SEQUENCE [LARGE SCALE GENOMIC DNA]</scope>
    <source>
        <strain evidence="2">DO16091913</strain>
        <tissue evidence="2">Muscle</tissue>
    </source>
</reference>
<dbReference type="AlphaFoldDB" id="A0A4D9E5W7"/>
<feature type="region of interest" description="Disordered" evidence="1">
    <location>
        <begin position="49"/>
        <end position="80"/>
    </location>
</feature>
<accession>A0A4D9E5W7</accession>